<feature type="chain" id="PRO_5046460846" evidence="1">
    <location>
        <begin position="27"/>
        <end position="252"/>
    </location>
</feature>
<gene>
    <name evidence="2" type="ORF">GCM10009093_15670</name>
</gene>
<sequence length="252" mass="26311">MRAATLILAAVAALGFVTFLPDTASAQGACTGAPGEMVVGMSGGGPGGYQTPLCSSPGGGAGGAPRRSDAEVMNDAIGTAYQADIVTMMMGLHRMQEEIEKRQNGSWEHIGPADTVERGYKSCSAVYLKGSHFLMLWGSNKPGAQATLTLVDANENAVMQPIEVPEIQSVTLEQTGAAPANINAIRHAVDGHGAVTFAIPSLELAVSGLRDQMNIKVSADGHELLAMDYSGGNAAKFAFENCIRKLPRPRVR</sequence>
<evidence type="ECO:0000313" key="2">
    <source>
        <dbReference type="EMBL" id="GAA0389921.1"/>
    </source>
</evidence>
<accession>A0ABP3I5A0</accession>
<dbReference type="EMBL" id="BAAAEJ010000007">
    <property type="protein sequence ID" value="GAA0389921.1"/>
    <property type="molecule type" value="Genomic_DNA"/>
</dbReference>
<reference evidence="3" key="1">
    <citation type="journal article" date="2019" name="Int. J. Syst. Evol. Microbiol.">
        <title>The Global Catalogue of Microorganisms (GCM) 10K type strain sequencing project: providing services to taxonomists for standard genome sequencing and annotation.</title>
        <authorList>
            <consortium name="The Broad Institute Genomics Platform"/>
            <consortium name="The Broad Institute Genome Sequencing Center for Infectious Disease"/>
            <person name="Wu L."/>
            <person name="Ma J."/>
        </authorList>
    </citation>
    <scope>NUCLEOTIDE SEQUENCE [LARGE SCALE GENOMIC DNA]</scope>
    <source>
        <strain evidence="3">JCM 13476</strain>
    </source>
</reference>
<keyword evidence="1" id="KW-0732">Signal</keyword>
<dbReference type="Proteomes" id="UP001500791">
    <property type="component" value="Unassembled WGS sequence"/>
</dbReference>
<name>A0ABP3I5A0_9CAUL</name>
<proteinExistence type="predicted"/>
<organism evidence="2 3">
    <name type="scientific">Brevundimonas terrae</name>
    <dbReference type="NCBI Taxonomy" id="363631"/>
    <lineage>
        <taxon>Bacteria</taxon>
        <taxon>Pseudomonadati</taxon>
        <taxon>Pseudomonadota</taxon>
        <taxon>Alphaproteobacteria</taxon>
        <taxon>Caulobacterales</taxon>
        <taxon>Caulobacteraceae</taxon>
        <taxon>Brevundimonas</taxon>
    </lineage>
</organism>
<comment type="caution">
    <text evidence="2">The sequence shown here is derived from an EMBL/GenBank/DDBJ whole genome shotgun (WGS) entry which is preliminary data.</text>
</comment>
<keyword evidence="3" id="KW-1185">Reference proteome</keyword>
<dbReference type="RefSeq" id="WP_167176525.1">
    <property type="nucleotide sequence ID" value="NZ_BAAAEJ010000007.1"/>
</dbReference>
<evidence type="ECO:0000313" key="3">
    <source>
        <dbReference type="Proteomes" id="UP001500791"/>
    </source>
</evidence>
<protein>
    <submittedName>
        <fullName evidence="2">Uncharacterized protein</fullName>
    </submittedName>
</protein>
<feature type="signal peptide" evidence="1">
    <location>
        <begin position="1"/>
        <end position="26"/>
    </location>
</feature>
<evidence type="ECO:0000256" key="1">
    <source>
        <dbReference type="SAM" id="SignalP"/>
    </source>
</evidence>